<dbReference type="SUPFAM" id="SSF53901">
    <property type="entry name" value="Thiolase-like"/>
    <property type="match status" value="2"/>
</dbReference>
<protein>
    <submittedName>
        <fullName evidence="6">Uncharacterized protein</fullName>
    </submittedName>
</protein>
<dbReference type="GO" id="GO:0030639">
    <property type="term" value="P:polyketide biosynthetic process"/>
    <property type="evidence" value="ECO:0007669"/>
    <property type="project" value="TreeGrafter"/>
</dbReference>
<dbReference type="Pfam" id="PF00195">
    <property type="entry name" value="Chal_sti_synt_N"/>
    <property type="match status" value="1"/>
</dbReference>
<dbReference type="GO" id="GO:0016747">
    <property type="term" value="F:acyltransferase activity, transferring groups other than amino-acyl groups"/>
    <property type="evidence" value="ECO:0007669"/>
    <property type="project" value="InterPro"/>
</dbReference>
<dbReference type="EMBL" id="JAPZBO010000009">
    <property type="protein sequence ID" value="KAJ5302568.1"/>
    <property type="molecule type" value="Genomic_DNA"/>
</dbReference>
<keyword evidence="3" id="KW-0012">Acyltransferase</keyword>
<dbReference type="Proteomes" id="UP001147746">
    <property type="component" value="Unassembled WGS sequence"/>
</dbReference>
<evidence type="ECO:0000259" key="5">
    <source>
        <dbReference type="Pfam" id="PF02797"/>
    </source>
</evidence>
<evidence type="ECO:0000259" key="4">
    <source>
        <dbReference type="Pfam" id="PF00195"/>
    </source>
</evidence>
<accession>A0A9W9PRC7</accession>
<keyword evidence="7" id="KW-1185">Reference proteome</keyword>
<evidence type="ECO:0000256" key="1">
    <source>
        <dbReference type="ARBA" id="ARBA00005531"/>
    </source>
</evidence>
<reference evidence="6" key="2">
    <citation type="journal article" date="2023" name="IMA Fungus">
        <title>Comparative genomic study of the Penicillium genus elucidates a diverse pangenome and 15 lateral gene transfer events.</title>
        <authorList>
            <person name="Petersen C."/>
            <person name="Sorensen T."/>
            <person name="Nielsen M.R."/>
            <person name="Sondergaard T.E."/>
            <person name="Sorensen J.L."/>
            <person name="Fitzpatrick D.A."/>
            <person name="Frisvad J.C."/>
            <person name="Nielsen K.L."/>
        </authorList>
    </citation>
    <scope>NUCLEOTIDE SEQUENCE</scope>
    <source>
        <strain evidence="6">IBT 21472</strain>
    </source>
</reference>
<evidence type="ECO:0000313" key="7">
    <source>
        <dbReference type="Proteomes" id="UP001147746"/>
    </source>
</evidence>
<keyword evidence="2 3" id="KW-0808">Transferase</keyword>
<reference evidence="6" key="1">
    <citation type="submission" date="2022-12" db="EMBL/GenBank/DDBJ databases">
        <authorList>
            <person name="Petersen C."/>
        </authorList>
    </citation>
    <scope>NUCLEOTIDE SEQUENCE</scope>
    <source>
        <strain evidence="6">IBT 21472</strain>
    </source>
</reference>
<sequence>MEPKSPAPALYITGLGSQYPPYLLGPEEFEKFTARFYDMSRPGIKKLLQLNRSTGIETRSAIQPYETEFATQPDAPAISEIDQFFRQAGVDLTVQACKKALEEAQVAPRQITHTIGVTCTNSGNPGYDLLVARHLNLPPHVDRMLLHGVGCAGGLSILRAAAQIAGGASLRRKPARILAFACELCTPNLRHYLSLAETCTEADQPNIAGALFSDAAAAFVLCNEYAMAGNEQVPRLFELLEWGYDLIPNTIEHMSFYADIDGYRAVISRDVPEYTKHAIGPMFERLLPSYEEQVKSQSRAGGSQPLGSLGICDFDWALHPGGRAIIDGAAQVLQLSEDQLQATREIYRTRGNSSSASVLNVLDRLRSQSKKEHVVATSFGPGLSIEMALLRRCQLGEY</sequence>
<name>A0A9W9PRC7_9EURO</name>
<dbReference type="InterPro" id="IPR001099">
    <property type="entry name" value="Chalcone/stilbene_synt_N"/>
</dbReference>
<comment type="similarity">
    <text evidence="1 3">Belongs to the thiolase-like superfamily. Chalcone/stilbene synthases family.</text>
</comment>
<evidence type="ECO:0000256" key="3">
    <source>
        <dbReference type="RuleBase" id="RU003633"/>
    </source>
</evidence>
<dbReference type="PANTHER" id="PTHR11877:SF46">
    <property type="entry name" value="TYPE III POLYKETIDE SYNTHASE A"/>
    <property type="match status" value="1"/>
</dbReference>
<evidence type="ECO:0000313" key="6">
    <source>
        <dbReference type="EMBL" id="KAJ5302568.1"/>
    </source>
</evidence>
<feature type="domain" description="Chalcone/stilbene synthase C-terminal" evidence="5">
    <location>
        <begin position="304"/>
        <end position="391"/>
    </location>
</feature>
<gene>
    <name evidence="6" type="ORF">N7476_009367</name>
</gene>
<comment type="caution">
    <text evidence="6">The sequence shown here is derived from an EMBL/GenBank/DDBJ whole genome shotgun (WGS) entry which is preliminary data.</text>
</comment>
<dbReference type="AlphaFoldDB" id="A0A9W9PRC7"/>
<dbReference type="PANTHER" id="PTHR11877">
    <property type="entry name" value="HYDROXYMETHYLGLUTARYL-COA SYNTHASE"/>
    <property type="match status" value="1"/>
</dbReference>
<dbReference type="Gene3D" id="3.40.47.10">
    <property type="match status" value="2"/>
</dbReference>
<evidence type="ECO:0000256" key="2">
    <source>
        <dbReference type="ARBA" id="ARBA00022679"/>
    </source>
</evidence>
<dbReference type="InterPro" id="IPR011141">
    <property type="entry name" value="Polyketide_synthase_type-III"/>
</dbReference>
<dbReference type="InterPro" id="IPR012328">
    <property type="entry name" value="Chalcone/stilbene_synt_C"/>
</dbReference>
<dbReference type="InterPro" id="IPR016039">
    <property type="entry name" value="Thiolase-like"/>
</dbReference>
<proteinExistence type="inferred from homology"/>
<dbReference type="PIRSF" id="PIRSF000451">
    <property type="entry name" value="PKS_III"/>
    <property type="match status" value="1"/>
</dbReference>
<dbReference type="Pfam" id="PF02797">
    <property type="entry name" value="Chal_sti_synt_C"/>
    <property type="match status" value="1"/>
</dbReference>
<feature type="domain" description="Chalcone/stilbene synthase N-terminal" evidence="4">
    <location>
        <begin position="75"/>
        <end position="221"/>
    </location>
</feature>
<organism evidence="6 7">
    <name type="scientific">Penicillium atrosanguineum</name>
    <dbReference type="NCBI Taxonomy" id="1132637"/>
    <lineage>
        <taxon>Eukaryota</taxon>
        <taxon>Fungi</taxon>
        <taxon>Dikarya</taxon>
        <taxon>Ascomycota</taxon>
        <taxon>Pezizomycotina</taxon>
        <taxon>Eurotiomycetes</taxon>
        <taxon>Eurotiomycetidae</taxon>
        <taxon>Eurotiales</taxon>
        <taxon>Aspergillaceae</taxon>
        <taxon>Penicillium</taxon>
    </lineage>
</organism>